<evidence type="ECO:0000313" key="2">
    <source>
        <dbReference type="EMBL" id="EAQ91952.1"/>
    </source>
</evidence>
<dbReference type="VEuPathDB" id="FungiDB:CHGG_00187"/>
<dbReference type="InParanoid" id="Q2HHW7"/>
<dbReference type="AlphaFoldDB" id="Q2HHW7"/>
<sequence length="252" mass="28225">MPNHSSLFQVNLARQILSHTTRPEPGTLEKDGMPIGVFCSAVNYVLLTLFPMALGRPKNAELNLSFGHHIFSKVARIDCLWSRLTQVSTSFQVDMDMPMLANMNKSQLAWRRLGPTYALHTNAALRTAYTWTQGGAFASNDNNSTESVGTLCHGYGRVPRPDGGTRGKRSQPIIKNGSQTNQQRNEGNGYRSQDPVWNERNDHRSSRSQQKLAITTTVRYKLESLLLRQVFVVHPLAAPNLSTLEEITFNRS</sequence>
<accession>Q2HHW7</accession>
<feature type="region of interest" description="Disordered" evidence="1">
    <location>
        <begin position="152"/>
        <end position="210"/>
    </location>
</feature>
<gene>
    <name evidence="2" type="ORF">CHGG_00187</name>
</gene>
<keyword evidence="3" id="KW-1185">Reference proteome</keyword>
<protein>
    <submittedName>
        <fullName evidence="2">Uncharacterized protein</fullName>
    </submittedName>
</protein>
<evidence type="ECO:0000313" key="3">
    <source>
        <dbReference type="Proteomes" id="UP000001056"/>
    </source>
</evidence>
<reference evidence="3" key="1">
    <citation type="journal article" date="2015" name="Genome Announc.">
        <title>Draft genome sequence of the cellulolytic fungus Chaetomium globosum.</title>
        <authorList>
            <person name="Cuomo C.A."/>
            <person name="Untereiner W.A."/>
            <person name="Ma L.-J."/>
            <person name="Grabherr M."/>
            <person name="Birren B.W."/>
        </authorList>
    </citation>
    <scope>NUCLEOTIDE SEQUENCE [LARGE SCALE GENOMIC DNA]</scope>
    <source>
        <strain evidence="3">ATCC 6205 / CBS 148.51 / DSM 1962 / NBRC 6347 / NRRL 1970</strain>
    </source>
</reference>
<dbReference type="Proteomes" id="UP000001056">
    <property type="component" value="Unassembled WGS sequence"/>
</dbReference>
<proteinExistence type="predicted"/>
<feature type="compositionally biased region" description="Polar residues" evidence="1">
    <location>
        <begin position="176"/>
        <end position="186"/>
    </location>
</feature>
<dbReference type="GeneID" id="4386625"/>
<dbReference type="HOGENOM" id="CLU_1102665_0_0_1"/>
<evidence type="ECO:0000256" key="1">
    <source>
        <dbReference type="SAM" id="MobiDB-lite"/>
    </source>
</evidence>
<dbReference type="OrthoDB" id="10583635at2759"/>
<dbReference type="RefSeq" id="XP_001219408.1">
    <property type="nucleotide sequence ID" value="XM_001219407.1"/>
</dbReference>
<dbReference type="EMBL" id="CH408029">
    <property type="protein sequence ID" value="EAQ91952.1"/>
    <property type="molecule type" value="Genomic_DNA"/>
</dbReference>
<name>Q2HHW7_CHAGB</name>
<organism evidence="2 3">
    <name type="scientific">Chaetomium globosum (strain ATCC 6205 / CBS 148.51 / DSM 1962 / NBRC 6347 / NRRL 1970)</name>
    <name type="common">Soil fungus</name>
    <dbReference type="NCBI Taxonomy" id="306901"/>
    <lineage>
        <taxon>Eukaryota</taxon>
        <taxon>Fungi</taxon>
        <taxon>Dikarya</taxon>
        <taxon>Ascomycota</taxon>
        <taxon>Pezizomycotina</taxon>
        <taxon>Sordariomycetes</taxon>
        <taxon>Sordariomycetidae</taxon>
        <taxon>Sordariales</taxon>
        <taxon>Chaetomiaceae</taxon>
        <taxon>Chaetomium</taxon>
    </lineage>
</organism>